<organism evidence="7 8">
    <name type="scientific">Calidithermus terrae</name>
    <dbReference type="NCBI Taxonomy" id="1408545"/>
    <lineage>
        <taxon>Bacteria</taxon>
        <taxon>Thermotogati</taxon>
        <taxon>Deinococcota</taxon>
        <taxon>Deinococci</taxon>
        <taxon>Thermales</taxon>
        <taxon>Thermaceae</taxon>
        <taxon>Calidithermus</taxon>
    </lineage>
</organism>
<dbReference type="CDD" id="cd00056">
    <property type="entry name" value="ENDO3c"/>
    <property type="match status" value="1"/>
</dbReference>
<dbReference type="Gene3D" id="1.10.340.30">
    <property type="entry name" value="Hypothetical protein, domain 2"/>
    <property type="match status" value="1"/>
</dbReference>
<keyword evidence="8" id="KW-1185">Reference proteome</keyword>
<sequence>MSRPQRQKAAAANGAVEFADPRMAELQRRFGPAPFRPHAAEVRPAYPTLVSSIVGQQLSGKAAETIWKRLEQRYAVEPAVLVAADPDELRSLGLSRAKAGFIHDLSRFALEGGLDDLEHQSDAEIIAHLTQVKGVGVWTVQMFLMFGLRRPDVWPLLDLGVRKGLERVYGVSDRAGLEALGERLRPFRSHAAWYMWRVVENAGAGGL</sequence>
<protein>
    <recommendedName>
        <fullName evidence="3">DNA-3-methyladenine glycosylase II</fullName>
        <ecNumber evidence="3">3.2.2.21</ecNumber>
    </recommendedName>
</protein>
<keyword evidence="4" id="KW-0227">DNA damage</keyword>
<dbReference type="GO" id="GO:0006307">
    <property type="term" value="P:DNA alkylation repair"/>
    <property type="evidence" value="ECO:0007669"/>
    <property type="project" value="TreeGrafter"/>
</dbReference>
<evidence type="ECO:0000256" key="2">
    <source>
        <dbReference type="ARBA" id="ARBA00010817"/>
    </source>
</evidence>
<evidence type="ECO:0000256" key="1">
    <source>
        <dbReference type="ARBA" id="ARBA00000086"/>
    </source>
</evidence>
<feature type="domain" description="HhH-GPD" evidence="6">
    <location>
        <begin position="54"/>
        <end position="200"/>
    </location>
</feature>
<dbReference type="PANTHER" id="PTHR43003:SF5">
    <property type="entry name" value="DNA-3-METHYLADENINE GLYCOSYLASE"/>
    <property type="match status" value="1"/>
</dbReference>
<gene>
    <name evidence="7" type="primary">alkA_1</name>
    <name evidence="7" type="ORF">Mterra_02222</name>
</gene>
<evidence type="ECO:0000313" key="8">
    <source>
        <dbReference type="Proteomes" id="UP000265715"/>
    </source>
</evidence>
<evidence type="ECO:0000256" key="3">
    <source>
        <dbReference type="ARBA" id="ARBA00012000"/>
    </source>
</evidence>
<evidence type="ECO:0000256" key="4">
    <source>
        <dbReference type="ARBA" id="ARBA00022763"/>
    </source>
</evidence>
<dbReference type="GO" id="GO:0032131">
    <property type="term" value="F:alkylated DNA binding"/>
    <property type="evidence" value="ECO:0007669"/>
    <property type="project" value="TreeGrafter"/>
</dbReference>
<name>A0A399EMJ8_9DEIN</name>
<dbReference type="InterPro" id="IPR003265">
    <property type="entry name" value="HhH-GPD_domain"/>
</dbReference>
<dbReference type="GO" id="GO:0043916">
    <property type="term" value="F:DNA-7-methylguanine glycosylase activity"/>
    <property type="evidence" value="ECO:0007669"/>
    <property type="project" value="TreeGrafter"/>
</dbReference>
<comment type="caution">
    <text evidence="7">The sequence shown here is derived from an EMBL/GenBank/DDBJ whole genome shotgun (WGS) entry which is preliminary data.</text>
</comment>
<accession>A0A399EMJ8</accession>
<dbReference type="InterPro" id="IPR051912">
    <property type="entry name" value="Alkylbase_DNA_Glycosylase/TA"/>
</dbReference>
<dbReference type="Pfam" id="PF00730">
    <property type="entry name" value="HhH-GPD"/>
    <property type="match status" value="1"/>
</dbReference>
<evidence type="ECO:0000259" key="6">
    <source>
        <dbReference type="SMART" id="SM00478"/>
    </source>
</evidence>
<dbReference type="GO" id="GO:0006285">
    <property type="term" value="P:base-excision repair, AP site formation"/>
    <property type="evidence" value="ECO:0007669"/>
    <property type="project" value="TreeGrafter"/>
</dbReference>
<dbReference type="Proteomes" id="UP000265715">
    <property type="component" value="Unassembled WGS sequence"/>
</dbReference>
<dbReference type="GO" id="GO:0032993">
    <property type="term" value="C:protein-DNA complex"/>
    <property type="evidence" value="ECO:0007669"/>
    <property type="project" value="TreeGrafter"/>
</dbReference>
<reference evidence="7 8" key="1">
    <citation type="submission" date="2018-08" db="EMBL/GenBank/DDBJ databases">
        <title>Meiothermus terrae DSM 26712 genome sequencing project.</title>
        <authorList>
            <person name="Da Costa M.S."/>
            <person name="Albuquerque L."/>
            <person name="Raposo P."/>
            <person name="Froufe H.J.C."/>
            <person name="Barroso C.S."/>
            <person name="Egas C."/>
        </authorList>
    </citation>
    <scope>NUCLEOTIDE SEQUENCE [LARGE SCALE GENOMIC DNA]</scope>
    <source>
        <strain evidence="7 8">DSM 26712</strain>
    </source>
</reference>
<dbReference type="SMART" id="SM00478">
    <property type="entry name" value="ENDO3c"/>
    <property type="match status" value="1"/>
</dbReference>
<dbReference type="Gene3D" id="1.10.1670.40">
    <property type="match status" value="1"/>
</dbReference>
<evidence type="ECO:0000256" key="5">
    <source>
        <dbReference type="ARBA" id="ARBA00023204"/>
    </source>
</evidence>
<proteinExistence type="inferred from homology"/>
<dbReference type="SUPFAM" id="SSF48150">
    <property type="entry name" value="DNA-glycosylase"/>
    <property type="match status" value="1"/>
</dbReference>
<dbReference type="RefSeq" id="WP_245971604.1">
    <property type="nucleotide sequence ID" value="NZ_QXDL01000087.1"/>
</dbReference>
<evidence type="ECO:0000313" key="7">
    <source>
        <dbReference type="EMBL" id="RIH83682.1"/>
    </source>
</evidence>
<dbReference type="FunFam" id="1.10.340.30:FF:000004">
    <property type="entry name" value="DNA-3-methyladenine glycosylase II"/>
    <property type="match status" value="1"/>
</dbReference>
<dbReference type="EMBL" id="QXDL01000087">
    <property type="protein sequence ID" value="RIH83682.1"/>
    <property type="molecule type" value="Genomic_DNA"/>
</dbReference>
<dbReference type="PANTHER" id="PTHR43003">
    <property type="entry name" value="DNA-3-METHYLADENINE GLYCOSYLASE"/>
    <property type="match status" value="1"/>
</dbReference>
<comment type="catalytic activity">
    <reaction evidence="1">
        <text>Hydrolysis of alkylated DNA, releasing 3-methyladenine, 3-methylguanine, 7-methylguanine and 7-methyladenine.</text>
        <dbReference type="EC" id="3.2.2.21"/>
    </reaction>
</comment>
<dbReference type="AlphaFoldDB" id="A0A399EMJ8"/>
<comment type="similarity">
    <text evidence="2">Belongs to the alkylbase DNA glycosidase AlkA family.</text>
</comment>
<keyword evidence="5" id="KW-0234">DNA repair</keyword>
<dbReference type="GO" id="GO:0008725">
    <property type="term" value="F:DNA-3-methyladenine glycosylase activity"/>
    <property type="evidence" value="ECO:0007669"/>
    <property type="project" value="TreeGrafter"/>
</dbReference>
<dbReference type="EC" id="3.2.2.21" evidence="3"/>
<dbReference type="InterPro" id="IPR011257">
    <property type="entry name" value="DNA_glycosylase"/>
</dbReference>